<dbReference type="KEGG" id="soy:115882333"/>
<sequence>MRTVCKKYLMSRNSLVLNYPIRFLQVPGFDDRKNDVIYCRPLHVQQCVNNLAIFFPGDVQDFTENMLSHRDNKNHKDWSLDNTAFLMQKKFPNCHIVVIKPSRMDFKTFSCFKNFVESSDLGVPNHTPDFNSLLHLDQLIKNLGIQLKSVDQNALKKLLDISKTAVTISPNRCGAIDEKDSLDISYYTNQDISSSKIKLIGFSKGCVVLNQFVHEFHTKIELEKNKNELGVISRIKDMYWLDGGHSGGQNTWVTDGKILGTLAKMGINVFVHVSPYQIEDYRRPWIKKEERIFSETLAKYGCKIERQLHFEDIPPSITTHFDMYNVFKNP</sequence>
<organism evidence="1 3">
    <name type="scientific">Sitophilus oryzae</name>
    <name type="common">Rice weevil</name>
    <name type="synonym">Curculio oryzae</name>
    <dbReference type="NCBI Taxonomy" id="7048"/>
    <lineage>
        <taxon>Eukaryota</taxon>
        <taxon>Metazoa</taxon>
        <taxon>Ecdysozoa</taxon>
        <taxon>Arthropoda</taxon>
        <taxon>Hexapoda</taxon>
        <taxon>Insecta</taxon>
        <taxon>Pterygota</taxon>
        <taxon>Neoptera</taxon>
        <taxon>Endopterygota</taxon>
        <taxon>Coleoptera</taxon>
        <taxon>Polyphaga</taxon>
        <taxon>Cucujiformia</taxon>
        <taxon>Curculionidae</taxon>
        <taxon>Dryophthorinae</taxon>
        <taxon>Sitophilus</taxon>
    </lineage>
</organism>
<dbReference type="InterPro" id="IPR018881">
    <property type="entry name" value="C2orf69_mit"/>
</dbReference>
<dbReference type="AlphaFoldDB" id="A0A6J2XZM1"/>
<name>A0A6J2XZM1_SITOR</name>
<evidence type="ECO:0000313" key="2">
    <source>
        <dbReference type="RefSeq" id="XP_030756209.1"/>
    </source>
</evidence>
<accession>A0A6J2XZM1</accession>
<protein>
    <submittedName>
        <fullName evidence="2">UPF0565 protein C2orf69 homolog isoform X1</fullName>
    </submittedName>
    <submittedName>
        <fullName evidence="3">UPF0565 protein C2orf69 homolog isoform X2</fullName>
    </submittedName>
</protein>
<dbReference type="RefSeq" id="XP_030756210.1">
    <property type="nucleotide sequence ID" value="XM_030900350.1"/>
</dbReference>
<dbReference type="PANTHER" id="PTHR31296">
    <property type="entry name" value="UPF0565 PROTEIN C2ORF69"/>
    <property type="match status" value="1"/>
</dbReference>
<proteinExistence type="predicted"/>
<dbReference type="OrthoDB" id="419333at2759"/>
<dbReference type="Proteomes" id="UP000504635">
    <property type="component" value="Unplaced"/>
</dbReference>
<keyword evidence="1" id="KW-1185">Reference proteome</keyword>
<reference evidence="2 3" key="1">
    <citation type="submission" date="2025-04" db="UniProtKB">
        <authorList>
            <consortium name="RefSeq"/>
        </authorList>
    </citation>
    <scope>IDENTIFICATION</scope>
    <source>
        <tissue evidence="2 3">Gonads</tissue>
    </source>
</reference>
<dbReference type="GO" id="GO:0005739">
    <property type="term" value="C:mitochondrion"/>
    <property type="evidence" value="ECO:0007669"/>
    <property type="project" value="TreeGrafter"/>
</dbReference>
<dbReference type="GeneID" id="115882333"/>
<dbReference type="Pfam" id="PF10561">
    <property type="entry name" value="C2orf69"/>
    <property type="match status" value="1"/>
</dbReference>
<evidence type="ECO:0000313" key="1">
    <source>
        <dbReference type="Proteomes" id="UP000504635"/>
    </source>
</evidence>
<gene>
    <name evidence="2 3" type="primary">LOC115882333</name>
</gene>
<dbReference type="RefSeq" id="XP_030756209.1">
    <property type="nucleotide sequence ID" value="XM_030900349.1"/>
</dbReference>
<dbReference type="PANTHER" id="PTHR31296:SF1">
    <property type="entry name" value="MITOCHONDRIAL PROTEIN C2ORF69"/>
    <property type="match status" value="1"/>
</dbReference>
<evidence type="ECO:0000313" key="3">
    <source>
        <dbReference type="RefSeq" id="XP_030756210.1"/>
    </source>
</evidence>